<keyword evidence="1" id="KW-0433">Leucine-rich repeat</keyword>
<sequence>MMLHLLVLVVSLALFPPLNLSGQTSDNACHSRRNGSGCYFRFEYSCDDLLFEFDRREILREGSIQELSRCSASLPSLINSCKKFTVSGLQYIESGGFKGLENIQILVIENHFFDVVERGMLRYLDKLENLVIGSNHTKIAKLENEAFENLRNLNNLTLSNNDITDLQPSVFKGLENVTSLNLAHNKLQTLGPNSFSHMPSLEYLNLRKNKLRCVRRTAFYNLPHLKEIDLRDNMIKVMAEPSFGIHELHVAVDLTGNPLLCDCRMSWISSWLNESRNHIYGQCQERQEIKNHSLFDVYNNEDCLPFDIKNMTLQGRLLHELPCAGVDCTWITPDGRQLSEHGERQGPYFLTNNDALIIDTNTANSSIEGTYSFSYGNESDDLVVNFQDKVIDQVGLSFRNKMIIISLSCSVITVILLCIITRYVKMTRVKQRSGYVSEENKPLFHHSSESVFQSSYQSSGWQNISQESQPGGEKFRKSPSFENGIIENFNHSGCYNTYTENK</sequence>
<keyword evidence="2" id="KW-0677">Repeat</keyword>
<dbReference type="SMART" id="SM00369">
    <property type="entry name" value="LRR_TYP"/>
    <property type="match status" value="5"/>
</dbReference>
<dbReference type="GeneID" id="115926140"/>
<dbReference type="PANTHER" id="PTHR24366:SF170">
    <property type="entry name" value="RE50361P"/>
    <property type="match status" value="1"/>
</dbReference>
<dbReference type="InterPro" id="IPR032675">
    <property type="entry name" value="LRR_dom_sf"/>
</dbReference>
<dbReference type="InterPro" id="IPR001611">
    <property type="entry name" value="Leu-rich_rpt"/>
</dbReference>
<reference evidence="6" key="1">
    <citation type="submission" date="2015-02" db="EMBL/GenBank/DDBJ databases">
        <title>Genome sequencing for Strongylocentrotus purpuratus.</title>
        <authorList>
            <person name="Murali S."/>
            <person name="Liu Y."/>
            <person name="Vee V."/>
            <person name="English A."/>
            <person name="Wang M."/>
            <person name="Skinner E."/>
            <person name="Han Y."/>
            <person name="Muzny D.M."/>
            <person name="Worley K.C."/>
            <person name="Gibbs R.A."/>
        </authorList>
    </citation>
    <scope>NUCLEOTIDE SEQUENCE</scope>
</reference>
<dbReference type="FunFam" id="3.80.10.10:FF:001360">
    <property type="entry name" value="Uncharacterized protein"/>
    <property type="match status" value="1"/>
</dbReference>
<protein>
    <submittedName>
        <fullName evidence="5">Uncharacterized protein</fullName>
    </submittedName>
</protein>
<dbReference type="Gene3D" id="3.80.10.10">
    <property type="entry name" value="Ribonuclease Inhibitor"/>
    <property type="match status" value="1"/>
</dbReference>
<feature type="transmembrane region" description="Helical" evidence="3">
    <location>
        <begin position="402"/>
        <end position="424"/>
    </location>
</feature>
<proteinExistence type="predicted"/>
<dbReference type="Proteomes" id="UP000007110">
    <property type="component" value="Unassembled WGS sequence"/>
</dbReference>
<dbReference type="OrthoDB" id="1055097at2759"/>
<dbReference type="InterPro" id="IPR003591">
    <property type="entry name" value="Leu-rich_rpt_typical-subtyp"/>
</dbReference>
<evidence type="ECO:0000256" key="1">
    <source>
        <dbReference type="ARBA" id="ARBA00022614"/>
    </source>
</evidence>
<dbReference type="SUPFAM" id="SSF52058">
    <property type="entry name" value="L domain-like"/>
    <property type="match status" value="1"/>
</dbReference>
<keyword evidence="3" id="KW-0812">Transmembrane</keyword>
<evidence type="ECO:0000313" key="6">
    <source>
        <dbReference type="Proteomes" id="UP000007110"/>
    </source>
</evidence>
<dbReference type="EnsemblMetazoa" id="XM_030990655">
    <property type="protein sequence ID" value="XP_030846515"/>
    <property type="gene ID" value="LOC115926140"/>
</dbReference>
<dbReference type="PROSITE" id="PS51450">
    <property type="entry name" value="LRR"/>
    <property type="match status" value="1"/>
</dbReference>
<evidence type="ECO:0000256" key="4">
    <source>
        <dbReference type="SAM" id="SignalP"/>
    </source>
</evidence>
<keyword evidence="3" id="KW-1133">Transmembrane helix</keyword>
<keyword evidence="3" id="KW-0472">Membrane</keyword>
<dbReference type="AlphaFoldDB" id="A0A7M7P820"/>
<feature type="chain" id="PRO_5029669914" evidence="4">
    <location>
        <begin position="22"/>
        <end position="502"/>
    </location>
</feature>
<evidence type="ECO:0000256" key="2">
    <source>
        <dbReference type="ARBA" id="ARBA00022737"/>
    </source>
</evidence>
<dbReference type="RefSeq" id="XP_030846515.1">
    <property type="nucleotide sequence ID" value="XM_030990655.1"/>
</dbReference>
<feature type="signal peptide" evidence="4">
    <location>
        <begin position="1"/>
        <end position="21"/>
    </location>
</feature>
<name>A0A7M7P820_STRPU</name>
<dbReference type="Pfam" id="PF13855">
    <property type="entry name" value="LRR_8"/>
    <property type="match status" value="1"/>
</dbReference>
<organism evidence="5 6">
    <name type="scientific">Strongylocentrotus purpuratus</name>
    <name type="common">Purple sea urchin</name>
    <dbReference type="NCBI Taxonomy" id="7668"/>
    <lineage>
        <taxon>Eukaryota</taxon>
        <taxon>Metazoa</taxon>
        <taxon>Echinodermata</taxon>
        <taxon>Eleutherozoa</taxon>
        <taxon>Echinozoa</taxon>
        <taxon>Echinoidea</taxon>
        <taxon>Euechinoidea</taxon>
        <taxon>Echinacea</taxon>
        <taxon>Camarodonta</taxon>
        <taxon>Echinidea</taxon>
        <taxon>Strongylocentrotidae</taxon>
        <taxon>Strongylocentrotus</taxon>
    </lineage>
</organism>
<dbReference type="PANTHER" id="PTHR24366">
    <property type="entry name" value="IG(IMMUNOGLOBULIN) AND LRR(LEUCINE RICH REPEAT) DOMAINS"/>
    <property type="match status" value="1"/>
</dbReference>
<keyword evidence="4" id="KW-0732">Signal</keyword>
<reference evidence="5" key="2">
    <citation type="submission" date="2021-01" db="UniProtKB">
        <authorList>
            <consortium name="EnsemblMetazoa"/>
        </authorList>
    </citation>
    <scope>IDENTIFICATION</scope>
</reference>
<accession>A0A7M7P820</accession>
<evidence type="ECO:0000256" key="3">
    <source>
        <dbReference type="SAM" id="Phobius"/>
    </source>
</evidence>
<keyword evidence="6" id="KW-1185">Reference proteome</keyword>
<dbReference type="KEGG" id="spu:115926140"/>
<evidence type="ECO:0000313" key="5">
    <source>
        <dbReference type="EnsemblMetazoa" id="XP_030846515"/>
    </source>
</evidence>
<dbReference type="InParanoid" id="A0A7M7P820"/>